<keyword evidence="2" id="KW-1185">Reference proteome</keyword>
<feature type="non-terminal residue" evidence="1">
    <location>
        <position position="48"/>
    </location>
</feature>
<protein>
    <submittedName>
        <fullName evidence="1">Uncharacterized protein</fullName>
    </submittedName>
</protein>
<evidence type="ECO:0000313" key="1">
    <source>
        <dbReference type="EMBL" id="EKO34105.1"/>
    </source>
</evidence>
<gene>
    <name evidence="1" type="ORF">LEP1GSC179_0029</name>
</gene>
<accession>A0A0E2BFM5</accession>
<dbReference type="EMBL" id="AHON02000038">
    <property type="protein sequence ID" value="EKO34105.1"/>
    <property type="molecule type" value="Genomic_DNA"/>
</dbReference>
<dbReference type="Proteomes" id="UP000006329">
    <property type="component" value="Unassembled WGS sequence"/>
</dbReference>
<dbReference type="AlphaFoldDB" id="A0A0E2BFM5"/>
<evidence type="ECO:0000313" key="2">
    <source>
        <dbReference type="Proteomes" id="UP000006329"/>
    </source>
</evidence>
<proteinExistence type="predicted"/>
<comment type="caution">
    <text evidence="1">The sequence shown here is derived from an EMBL/GenBank/DDBJ whole genome shotgun (WGS) entry which is preliminary data.</text>
</comment>
<organism evidence="1 2">
    <name type="scientific">Leptospira santarosai str. MOR084</name>
    <dbReference type="NCBI Taxonomy" id="1049984"/>
    <lineage>
        <taxon>Bacteria</taxon>
        <taxon>Pseudomonadati</taxon>
        <taxon>Spirochaetota</taxon>
        <taxon>Spirochaetia</taxon>
        <taxon>Leptospirales</taxon>
        <taxon>Leptospiraceae</taxon>
        <taxon>Leptospira</taxon>
    </lineage>
</organism>
<sequence length="48" mass="5623">MNEVSGTSVPDFLKHPFVDWLSFTIEYSDLSWSWLKNTFGELKVEERG</sequence>
<name>A0A0E2BFM5_9LEPT</name>
<reference evidence="1" key="1">
    <citation type="submission" date="2012-10" db="EMBL/GenBank/DDBJ databases">
        <authorList>
            <person name="Harkins D.M."/>
            <person name="Durkin A.S."/>
            <person name="Brinkac L.M."/>
            <person name="Haft D.H."/>
            <person name="Selengut J.D."/>
            <person name="Sanka R."/>
            <person name="DePew J."/>
            <person name="Purushe J."/>
            <person name="Matthias M.A."/>
            <person name="Vinetz J.M."/>
            <person name="Sutton G.G."/>
            <person name="Nierman W.C."/>
            <person name="Fouts D.E."/>
        </authorList>
    </citation>
    <scope>NUCLEOTIDE SEQUENCE [LARGE SCALE GENOMIC DNA]</scope>
    <source>
        <strain evidence="1">MOR084</strain>
    </source>
</reference>